<keyword evidence="3" id="KW-1185">Reference proteome</keyword>
<evidence type="ECO:0000256" key="1">
    <source>
        <dbReference type="SAM" id="SignalP"/>
    </source>
</evidence>
<dbReference type="AlphaFoldDB" id="B9TAG4"/>
<accession>B9TAG4</accession>
<organism evidence="2 3">
    <name type="scientific">Ricinus communis</name>
    <name type="common">Castor bean</name>
    <dbReference type="NCBI Taxonomy" id="3988"/>
    <lineage>
        <taxon>Eukaryota</taxon>
        <taxon>Viridiplantae</taxon>
        <taxon>Streptophyta</taxon>
        <taxon>Embryophyta</taxon>
        <taxon>Tracheophyta</taxon>
        <taxon>Spermatophyta</taxon>
        <taxon>Magnoliopsida</taxon>
        <taxon>eudicotyledons</taxon>
        <taxon>Gunneridae</taxon>
        <taxon>Pentapetalae</taxon>
        <taxon>rosids</taxon>
        <taxon>fabids</taxon>
        <taxon>Malpighiales</taxon>
        <taxon>Euphorbiaceae</taxon>
        <taxon>Acalyphoideae</taxon>
        <taxon>Acalypheae</taxon>
        <taxon>Ricinus</taxon>
    </lineage>
</organism>
<protein>
    <submittedName>
        <fullName evidence="2">Uncharacterized protein</fullName>
    </submittedName>
</protein>
<name>B9TAG4_RICCO</name>
<reference evidence="3" key="1">
    <citation type="journal article" date="2010" name="Nat. Biotechnol.">
        <title>Draft genome sequence of the oilseed species Ricinus communis.</title>
        <authorList>
            <person name="Chan A.P."/>
            <person name="Crabtree J."/>
            <person name="Zhao Q."/>
            <person name="Lorenzi H."/>
            <person name="Orvis J."/>
            <person name="Puiu D."/>
            <person name="Melake-Berhan A."/>
            <person name="Jones K.M."/>
            <person name="Redman J."/>
            <person name="Chen G."/>
            <person name="Cahoon E.B."/>
            <person name="Gedil M."/>
            <person name="Stanke M."/>
            <person name="Haas B.J."/>
            <person name="Wortman J.R."/>
            <person name="Fraser-Liggett C.M."/>
            <person name="Ravel J."/>
            <person name="Rabinowicz P.D."/>
        </authorList>
    </citation>
    <scope>NUCLEOTIDE SEQUENCE [LARGE SCALE GENOMIC DNA]</scope>
    <source>
        <strain evidence="3">cv. Hale</strain>
    </source>
</reference>
<evidence type="ECO:0000313" key="3">
    <source>
        <dbReference type="Proteomes" id="UP000008311"/>
    </source>
</evidence>
<feature type="chain" id="PRO_5002892396" evidence="1">
    <location>
        <begin position="23"/>
        <end position="113"/>
    </location>
</feature>
<dbReference type="Proteomes" id="UP000008311">
    <property type="component" value="Unassembled WGS sequence"/>
</dbReference>
<sequence length="113" mass="12643">MSVKRVLATLSLIYLFSSSIEAILDYRNYSQLVDLLPLARRNFDALSFRPSGLLKEELTLFLSKEATPDLRKEVPLSLLSVEHFQTSPRKSSGEVIKGRLSTSILSSSSRSHS</sequence>
<dbReference type="InParanoid" id="B9TAG4"/>
<gene>
    <name evidence="2" type="ORF">RCOM_1984680</name>
</gene>
<evidence type="ECO:0000313" key="2">
    <source>
        <dbReference type="EMBL" id="EEF27149.1"/>
    </source>
</evidence>
<feature type="signal peptide" evidence="1">
    <location>
        <begin position="1"/>
        <end position="22"/>
    </location>
</feature>
<keyword evidence="1" id="KW-0732">Signal</keyword>
<dbReference type="EMBL" id="EQ975745">
    <property type="protein sequence ID" value="EEF27149.1"/>
    <property type="molecule type" value="Genomic_DNA"/>
</dbReference>
<proteinExistence type="predicted"/>